<name>A0ABN2DMG2_9ACTN</name>
<proteinExistence type="predicted"/>
<reference evidence="1 2" key="1">
    <citation type="journal article" date="2019" name="Int. J. Syst. Evol. Microbiol.">
        <title>The Global Catalogue of Microorganisms (GCM) 10K type strain sequencing project: providing services to taxonomists for standard genome sequencing and annotation.</title>
        <authorList>
            <consortium name="The Broad Institute Genomics Platform"/>
            <consortium name="The Broad Institute Genome Sequencing Center for Infectious Disease"/>
            <person name="Wu L."/>
            <person name="Ma J."/>
        </authorList>
    </citation>
    <scope>NUCLEOTIDE SEQUENCE [LARGE SCALE GENOMIC DNA]</scope>
    <source>
        <strain evidence="1 2">JCM 14969</strain>
    </source>
</reference>
<evidence type="ECO:0000313" key="1">
    <source>
        <dbReference type="EMBL" id="GAA1580055.1"/>
    </source>
</evidence>
<gene>
    <name evidence="1" type="ORF">GCM10009789_37280</name>
</gene>
<organism evidence="1 2">
    <name type="scientific">Kribbella sancticallisti</name>
    <dbReference type="NCBI Taxonomy" id="460087"/>
    <lineage>
        <taxon>Bacteria</taxon>
        <taxon>Bacillati</taxon>
        <taxon>Actinomycetota</taxon>
        <taxon>Actinomycetes</taxon>
        <taxon>Propionibacteriales</taxon>
        <taxon>Kribbellaceae</taxon>
        <taxon>Kribbella</taxon>
    </lineage>
</organism>
<protein>
    <submittedName>
        <fullName evidence="1">Uncharacterized protein</fullName>
    </submittedName>
</protein>
<dbReference type="Proteomes" id="UP001500393">
    <property type="component" value="Unassembled WGS sequence"/>
</dbReference>
<evidence type="ECO:0000313" key="2">
    <source>
        <dbReference type="Proteomes" id="UP001500393"/>
    </source>
</evidence>
<sequence length="69" mass="7390">MTSGDEPLDRVEGFDALDPRSGACFLFGRVSATGALARNEPEQEGCLQRHWAGDQPTHAWAMNASSNGV</sequence>
<comment type="caution">
    <text evidence="1">The sequence shown here is derived from an EMBL/GenBank/DDBJ whole genome shotgun (WGS) entry which is preliminary data.</text>
</comment>
<dbReference type="EMBL" id="BAAAOS010000020">
    <property type="protein sequence ID" value="GAA1580055.1"/>
    <property type="molecule type" value="Genomic_DNA"/>
</dbReference>
<keyword evidence="2" id="KW-1185">Reference proteome</keyword>
<accession>A0ABN2DMG2</accession>